<protein>
    <submittedName>
        <fullName evidence="3">PAX3-and PAX7-binding protein 1</fullName>
    </submittedName>
</protein>
<dbReference type="Proteomes" id="UP000274429">
    <property type="component" value="Unassembled WGS sequence"/>
</dbReference>
<reference evidence="3" key="1">
    <citation type="submission" date="2017-02" db="UniProtKB">
        <authorList>
            <consortium name="WormBaseParasite"/>
        </authorList>
    </citation>
    <scope>IDENTIFICATION</scope>
</reference>
<dbReference type="AlphaFoldDB" id="A0A0R3WYM7"/>
<dbReference type="WBParaSite" id="TTAC_0000586701-mRNA-1">
    <property type="protein sequence ID" value="TTAC_0000586701-mRNA-1"/>
    <property type="gene ID" value="TTAC_0000586701"/>
</dbReference>
<reference evidence="1 2" key="2">
    <citation type="submission" date="2018-11" db="EMBL/GenBank/DDBJ databases">
        <authorList>
            <consortium name="Pathogen Informatics"/>
        </authorList>
    </citation>
    <scope>NUCLEOTIDE SEQUENCE [LARGE SCALE GENOMIC DNA]</scope>
</reference>
<evidence type="ECO:0000313" key="3">
    <source>
        <dbReference type="WBParaSite" id="TTAC_0000586701-mRNA-1"/>
    </source>
</evidence>
<proteinExistence type="predicted"/>
<gene>
    <name evidence="1" type="ORF">TTAC_LOCUS5853</name>
</gene>
<sequence>MEPRRRLFKAQDTDLAKNGQHSEFLHNVSSDLPSTLAFTNSENGTVELAVNWDFEDKENMPDFYSRPPKRKLPTNVCSDAQTLTRIDFGPISPLRKKFKRMNIKPSKQSGRISKGNASIRSQKRVRMLEDITNTSY</sequence>
<name>A0A0R3WYM7_HYDTA</name>
<organism evidence="3">
    <name type="scientific">Hydatigena taeniaeformis</name>
    <name type="common">Feline tapeworm</name>
    <name type="synonym">Taenia taeniaeformis</name>
    <dbReference type="NCBI Taxonomy" id="6205"/>
    <lineage>
        <taxon>Eukaryota</taxon>
        <taxon>Metazoa</taxon>
        <taxon>Spiralia</taxon>
        <taxon>Lophotrochozoa</taxon>
        <taxon>Platyhelminthes</taxon>
        <taxon>Cestoda</taxon>
        <taxon>Eucestoda</taxon>
        <taxon>Cyclophyllidea</taxon>
        <taxon>Taeniidae</taxon>
        <taxon>Hydatigera</taxon>
    </lineage>
</organism>
<accession>A0A0R3WYM7</accession>
<dbReference type="EMBL" id="UYWX01009370">
    <property type="protein sequence ID" value="VDM27807.1"/>
    <property type="molecule type" value="Genomic_DNA"/>
</dbReference>
<evidence type="ECO:0000313" key="2">
    <source>
        <dbReference type="Proteomes" id="UP000274429"/>
    </source>
</evidence>
<keyword evidence="2" id="KW-1185">Reference proteome</keyword>
<dbReference type="OrthoDB" id="6314688at2759"/>
<evidence type="ECO:0000313" key="1">
    <source>
        <dbReference type="EMBL" id="VDM27807.1"/>
    </source>
</evidence>